<accession>A0A2K3US31</accession>
<name>A0A2K3US31_9DEIO</name>
<feature type="signal peptide" evidence="1">
    <location>
        <begin position="1"/>
        <end position="17"/>
    </location>
</feature>
<evidence type="ECO:0000313" key="2">
    <source>
        <dbReference type="EMBL" id="PNY79345.1"/>
    </source>
</evidence>
<dbReference type="Proteomes" id="UP000236379">
    <property type="component" value="Unassembled WGS sequence"/>
</dbReference>
<dbReference type="EMBL" id="PPPD01000004">
    <property type="protein sequence ID" value="PNY79345.1"/>
    <property type="molecule type" value="Genomic_DNA"/>
</dbReference>
<comment type="caution">
    <text evidence="2">The sequence shown here is derived from an EMBL/GenBank/DDBJ whole genome shotgun (WGS) entry which is preliminary data.</text>
</comment>
<keyword evidence="3" id="KW-1185">Reference proteome</keyword>
<evidence type="ECO:0000313" key="3">
    <source>
        <dbReference type="Proteomes" id="UP000236379"/>
    </source>
</evidence>
<reference evidence="2 3" key="1">
    <citation type="submission" date="2018-01" db="EMBL/GenBank/DDBJ databases">
        <title>Deinococcus koreensis sp. nov., a radiation-resistant bacterium isolated from river water.</title>
        <authorList>
            <person name="Choi A."/>
        </authorList>
    </citation>
    <scope>NUCLEOTIDE SEQUENCE [LARGE SCALE GENOMIC DNA]</scope>
    <source>
        <strain evidence="2 3">SJW1-2</strain>
    </source>
</reference>
<dbReference type="RefSeq" id="WP_103314172.1">
    <property type="nucleotide sequence ID" value="NZ_PPPD01000004.1"/>
</dbReference>
<proteinExistence type="predicted"/>
<dbReference type="AlphaFoldDB" id="A0A2K3US31"/>
<protein>
    <submittedName>
        <fullName evidence="2">Uncharacterized protein</fullName>
    </submittedName>
</protein>
<feature type="chain" id="PRO_5014345739" evidence="1">
    <location>
        <begin position="18"/>
        <end position="451"/>
    </location>
</feature>
<gene>
    <name evidence="2" type="ORF">CVO96_19665</name>
</gene>
<sequence length="451" mass="49874">MRRLVLVGAALAAAAQAAPIPDYGGRNNVYSSTQLTPVPHARFLNVEAMKQYKTCAAQGGKECRHYEFTAPYSLESETVAVATKLRAAWQRLEDRYYWRALTRLNNPAMVLSHCTLEWKSGQKAEAAKLVVNVDNRMFPQELAGTIPERPPDDRLHLDSYGQRPQVPNTDYCAGLNMEFAVMYLPGTCIYLGSARLFCIEGDTPSLNPLAPRPLGFRRDLAVQRVAKATQEAHTTYLKEYAQDVLKALAPSPTFYPLPWSGLAGAVVAPTMRPNPDVAFLKQGAQEAANRLGGVFRATAYLYYLQGLSGPAGALRAHLLPQTNDVLGVPHPPGVWKLEEFKRRWPVNHPVMYERFGYTHLFEAWSEVRPRLLPEVANARPLRQMIYMASGGNVYLPNLIPVPMPAPMLIEPFAAGLPYTGPQTRFSWVSVAEGYEVPRVQGAPLGSGAVTK</sequence>
<dbReference type="OrthoDB" id="56745at2"/>
<evidence type="ECO:0000256" key="1">
    <source>
        <dbReference type="SAM" id="SignalP"/>
    </source>
</evidence>
<organism evidence="2 3">
    <name type="scientific">Deinococcus koreensis</name>
    <dbReference type="NCBI Taxonomy" id="2054903"/>
    <lineage>
        <taxon>Bacteria</taxon>
        <taxon>Thermotogati</taxon>
        <taxon>Deinococcota</taxon>
        <taxon>Deinococci</taxon>
        <taxon>Deinococcales</taxon>
        <taxon>Deinococcaceae</taxon>
        <taxon>Deinococcus</taxon>
    </lineage>
</organism>
<keyword evidence="1" id="KW-0732">Signal</keyword>